<feature type="compositionally biased region" description="Low complexity" evidence="1">
    <location>
        <begin position="9"/>
        <end position="19"/>
    </location>
</feature>
<keyword evidence="2" id="KW-0472">Membrane</keyword>
<accession>A0ABT9QJ88</accession>
<name>A0ABT9QJ88_9ACTN</name>
<feature type="region of interest" description="Disordered" evidence="1">
    <location>
        <begin position="1"/>
        <end position="58"/>
    </location>
</feature>
<reference evidence="3 4" key="1">
    <citation type="submission" date="2023-07" db="EMBL/GenBank/DDBJ databases">
        <title>Sequencing the genomes of 1000 actinobacteria strains.</title>
        <authorList>
            <person name="Klenk H.-P."/>
        </authorList>
    </citation>
    <scope>NUCLEOTIDE SEQUENCE [LARGE SCALE GENOMIC DNA]</scope>
    <source>
        <strain evidence="3 4">DSM 46740</strain>
    </source>
</reference>
<dbReference type="RefSeq" id="WP_307563608.1">
    <property type="nucleotide sequence ID" value="NZ_JAUSQU010000001.1"/>
</dbReference>
<organism evidence="3 4">
    <name type="scientific">Streptosporangium lutulentum</name>
    <dbReference type="NCBI Taxonomy" id="1461250"/>
    <lineage>
        <taxon>Bacteria</taxon>
        <taxon>Bacillati</taxon>
        <taxon>Actinomycetota</taxon>
        <taxon>Actinomycetes</taxon>
        <taxon>Streptosporangiales</taxon>
        <taxon>Streptosporangiaceae</taxon>
        <taxon>Streptosporangium</taxon>
    </lineage>
</organism>
<evidence type="ECO:0000313" key="3">
    <source>
        <dbReference type="EMBL" id="MDP9846820.1"/>
    </source>
</evidence>
<evidence type="ECO:0000256" key="2">
    <source>
        <dbReference type="SAM" id="Phobius"/>
    </source>
</evidence>
<feature type="compositionally biased region" description="Low complexity" evidence="1">
    <location>
        <begin position="38"/>
        <end position="49"/>
    </location>
</feature>
<dbReference type="EMBL" id="JAUSQU010000001">
    <property type="protein sequence ID" value="MDP9846820.1"/>
    <property type="molecule type" value="Genomic_DNA"/>
</dbReference>
<proteinExistence type="predicted"/>
<feature type="transmembrane region" description="Helical" evidence="2">
    <location>
        <begin position="66"/>
        <end position="85"/>
    </location>
</feature>
<protein>
    <recommendedName>
        <fullName evidence="5">DUF4367 domain-containing protein</fullName>
    </recommendedName>
</protein>
<evidence type="ECO:0008006" key="5">
    <source>
        <dbReference type="Google" id="ProtNLM"/>
    </source>
</evidence>
<keyword evidence="2" id="KW-0812">Transmembrane</keyword>
<gene>
    <name evidence="3" type="ORF">J2853_006031</name>
</gene>
<keyword evidence="4" id="KW-1185">Reference proteome</keyword>
<sequence>MTSSDDLEAGLLALGESLDVPSPPPADVARAVRERLESPAGADRSPAPARRARGAPRSGARLRGRVVVSAVAVLLALFFGATPVGRAAVVEVLRFAGVELRIGGPGPLPSGVPSPLPGERRVTLEQAREQVTFAISVPSRLGRPSEVRVSDGGRVVSLFWPGVRLDQYDGALQVVFRKELGPPWPQAVNLGVSGQGWWIPARHGLTYLPRGGGEATARARPADPTLIWQRKGVGMRLEGVDDVHEAQRIARSVL</sequence>
<keyword evidence="2" id="KW-1133">Transmembrane helix</keyword>
<dbReference type="Proteomes" id="UP001225356">
    <property type="component" value="Unassembled WGS sequence"/>
</dbReference>
<evidence type="ECO:0000256" key="1">
    <source>
        <dbReference type="SAM" id="MobiDB-lite"/>
    </source>
</evidence>
<evidence type="ECO:0000313" key="4">
    <source>
        <dbReference type="Proteomes" id="UP001225356"/>
    </source>
</evidence>
<comment type="caution">
    <text evidence="3">The sequence shown here is derived from an EMBL/GenBank/DDBJ whole genome shotgun (WGS) entry which is preliminary data.</text>
</comment>